<keyword evidence="2" id="KW-0333">Golgi apparatus</keyword>
<evidence type="ECO:0008006" key="7">
    <source>
        <dbReference type="Google" id="ProtNLM"/>
    </source>
</evidence>
<keyword evidence="3" id="KW-0446">Lipid-binding</keyword>
<keyword evidence="6" id="KW-1185">Reference proteome</keyword>
<evidence type="ECO:0000256" key="2">
    <source>
        <dbReference type="ARBA" id="ARBA00023034"/>
    </source>
</evidence>
<dbReference type="InterPro" id="IPR038261">
    <property type="entry name" value="GPP34-like_sf"/>
</dbReference>
<dbReference type="GO" id="GO:0043001">
    <property type="term" value="P:Golgi to plasma membrane protein transport"/>
    <property type="evidence" value="ECO:0007669"/>
    <property type="project" value="TreeGrafter"/>
</dbReference>
<dbReference type="InterPro" id="IPR008628">
    <property type="entry name" value="GPP34-like"/>
</dbReference>
<dbReference type="GO" id="GO:0007030">
    <property type="term" value="P:Golgi organization"/>
    <property type="evidence" value="ECO:0007669"/>
    <property type="project" value="TreeGrafter"/>
</dbReference>
<evidence type="ECO:0000313" key="6">
    <source>
        <dbReference type="Proteomes" id="UP000036908"/>
    </source>
</evidence>
<reference evidence="6" key="1">
    <citation type="submission" date="2014-11" db="EMBL/GenBank/DDBJ databases">
        <title>Genome sequencing of Roseivirga sp. D-25.</title>
        <authorList>
            <person name="Selvaratnam C."/>
            <person name="Thevarajoo S."/>
            <person name="Goh K.M."/>
            <person name="Eee R."/>
            <person name="Chan K.-G."/>
            <person name="Chong C.S."/>
        </authorList>
    </citation>
    <scope>NUCLEOTIDE SEQUENCE [LARGE SCALE GENOMIC DNA]</scope>
    <source>
        <strain evidence="6">D-25</strain>
    </source>
</reference>
<accession>A0A0L8AI86</accession>
<dbReference type="GO" id="GO:0006890">
    <property type="term" value="P:retrograde vesicle-mediated transport, Golgi to endoplasmic reticulum"/>
    <property type="evidence" value="ECO:0007669"/>
    <property type="project" value="TreeGrafter"/>
</dbReference>
<dbReference type="GO" id="GO:0005829">
    <property type="term" value="C:cytosol"/>
    <property type="evidence" value="ECO:0007669"/>
    <property type="project" value="TreeGrafter"/>
</dbReference>
<protein>
    <recommendedName>
        <fullName evidence="7">GPP34 family phosphoprotein</fullName>
    </recommendedName>
</protein>
<name>A0A0L8AI86_9BACT</name>
<keyword evidence="4" id="KW-0472">Membrane</keyword>
<dbReference type="PANTHER" id="PTHR12704">
    <property type="entry name" value="TRANS-GOLGI PROTEIN GMX33"/>
    <property type="match status" value="1"/>
</dbReference>
<dbReference type="Gene3D" id="1.10.3630.10">
    <property type="entry name" value="yeast vps74-n-term truncation variant domain like"/>
    <property type="match status" value="1"/>
</dbReference>
<dbReference type="AlphaFoldDB" id="A0A0L8AI86"/>
<dbReference type="PANTHER" id="PTHR12704:SF2">
    <property type="entry name" value="GOLGI PHOSPHOPROTEIN 3 HOMOLOG SAURON"/>
    <property type="match status" value="1"/>
</dbReference>
<sequence length="226" mass="25895">MQLNLIEEFLLIALDDEKGQFVIDSTHLYFGFAGAILLEMALREKIDVSGDKLKLIHDEYEVEMVINKVIDQIKNSKPRKLKKWIEVLSKQAKELKEDTLLGLQNKGILRKEEHKILWIIPNNKYPTTNITPENKVKQRLSDVMLRGAKSEARDVMLLSLIDVSDLTKEAFRNKEEYNVVKKRIKEVTQDIKISQSVNKSIREIQAAIMVAMMSAIVVTTVTTSSN</sequence>
<dbReference type="PATRIC" id="fig|1566026.4.peg.1021"/>
<comment type="subcellular location">
    <subcellularLocation>
        <location evidence="1">Golgi apparatus membrane</location>
        <topology evidence="1">Peripheral membrane protein</topology>
        <orientation evidence="1">Cytoplasmic side</orientation>
    </subcellularLocation>
</comment>
<dbReference type="Proteomes" id="UP000036908">
    <property type="component" value="Unassembled WGS sequence"/>
</dbReference>
<evidence type="ECO:0000256" key="3">
    <source>
        <dbReference type="ARBA" id="ARBA00023121"/>
    </source>
</evidence>
<comment type="caution">
    <text evidence="5">The sequence shown here is derived from an EMBL/GenBank/DDBJ whole genome shotgun (WGS) entry which is preliminary data.</text>
</comment>
<dbReference type="EMBL" id="JSVA01000016">
    <property type="protein sequence ID" value="KOF02064.1"/>
    <property type="molecule type" value="Genomic_DNA"/>
</dbReference>
<proteinExistence type="predicted"/>
<dbReference type="GO" id="GO:0048194">
    <property type="term" value="P:Golgi vesicle budding"/>
    <property type="evidence" value="ECO:0007669"/>
    <property type="project" value="TreeGrafter"/>
</dbReference>
<evidence type="ECO:0000256" key="4">
    <source>
        <dbReference type="ARBA" id="ARBA00023136"/>
    </source>
</evidence>
<dbReference type="GO" id="GO:0070273">
    <property type="term" value="F:phosphatidylinositol-4-phosphate binding"/>
    <property type="evidence" value="ECO:0007669"/>
    <property type="project" value="InterPro"/>
</dbReference>
<evidence type="ECO:0000256" key="1">
    <source>
        <dbReference type="ARBA" id="ARBA00004255"/>
    </source>
</evidence>
<organism evidence="5 6">
    <name type="scientific">Roseivirga seohaensis subsp. aquiponti</name>
    <dbReference type="NCBI Taxonomy" id="1566026"/>
    <lineage>
        <taxon>Bacteria</taxon>
        <taxon>Pseudomonadati</taxon>
        <taxon>Bacteroidota</taxon>
        <taxon>Cytophagia</taxon>
        <taxon>Cytophagales</taxon>
        <taxon>Roseivirgaceae</taxon>
        <taxon>Roseivirga</taxon>
    </lineage>
</organism>
<gene>
    <name evidence="5" type="ORF">OB69_13590</name>
</gene>
<evidence type="ECO:0000313" key="5">
    <source>
        <dbReference type="EMBL" id="KOF02064.1"/>
    </source>
</evidence>
<dbReference type="GO" id="GO:0012505">
    <property type="term" value="C:endomembrane system"/>
    <property type="evidence" value="ECO:0007669"/>
    <property type="project" value="UniProtKB-ARBA"/>
</dbReference>
<dbReference type="RefSeq" id="WP_053224286.1">
    <property type="nucleotide sequence ID" value="NZ_JSVA01000016.1"/>
</dbReference>
<dbReference type="OrthoDB" id="1118616at2"/>
<dbReference type="Pfam" id="PF05719">
    <property type="entry name" value="GPP34"/>
    <property type="match status" value="1"/>
</dbReference>